<reference evidence="2 3" key="1">
    <citation type="journal article" date="2015" name="BMC Genomics">
        <title>Gene expression during zombie ant biting behavior reflects the complexity underlying fungal parasitic behavioral manipulation.</title>
        <authorList>
            <person name="de Bekker C."/>
            <person name="Ohm R.A."/>
            <person name="Loreto R.G."/>
            <person name="Sebastian A."/>
            <person name="Albert I."/>
            <person name="Merrow M."/>
            <person name="Brachmann A."/>
            <person name="Hughes D.P."/>
        </authorList>
    </citation>
    <scope>NUCLEOTIDE SEQUENCE [LARGE SCALE GENOMIC DNA]</scope>
    <source>
        <strain evidence="2 3">SC16a</strain>
    </source>
</reference>
<evidence type="ECO:0000313" key="3">
    <source>
        <dbReference type="Proteomes" id="UP000037136"/>
    </source>
</evidence>
<dbReference type="EMBL" id="LAZP02000079">
    <property type="protein sequence ID" value="PFH61305.1"/>
    <property type="molecule type" value="Genomic_DNA"/>
</dbReference>
<protein>
    <submittedName>
        <fullName evidence="2">Uncharacterized protein</fullName>
    </submittedName>
</protein>
<evidence type="ECO:0000256" key="1">
    <source>
        <dbReference type="SAM" id="MobiDB-lite"/>
    </source>
</evidence>
<name>A0A2A9PIH9_OPHUN</name>
<accession>A0A2A9PIH9</accession>
<organism evidence="2 3">
    <name type="scientific">Ophiocordyceps unilateralis</name>
    <name type="common">Zombie-ant fungus</name>
    <name type="synonym">Torrubia unilateralis</name>
    <dbReference type="NCBI Taxonomy" id="268505"/>
    <lineage>
        <taxon>Eukaryota</taxon>
        <taxon>Fungi</taxon>
        <taxon>Dikarya</taxon>
        <taxon>Ascomycota</taxon>
        <taxon>Pezizomycotina</taxon>
        <taxon>Sordariomycetes</taxon>
        <taxon>Hypocreomycetidae</taxon>
        <taxon>Hypocreales</taxon>
        <taxon>Ophiocordycipitaceae</taxon>
        <taxon>Ophiocordyceps</taxon>
    </lineage>
</organism>
<gene>
    <name evidence="2" type="ORF">XA68_17722</name>
</gene>
<proteinExistence type="predicted"/>
<dbReference type="AlphaFoldDB" id="A0A2A9PIH9"/>
<keyword evidence="3" id="KW-1185">Reference proteome</keyword>
<feature type="compositionally biased region" description="Basic and acidic residues" evidence="1">
    <location>
        <begin position="108"/>
        <end position="127"/>
    </location>
</feature>
<reference evidence="2 3" key="2">
    <citation type="journal article" date="2017" name="Sci. Rep.">
        <title>Ant-infecting Ophiocordyceps genomes reveal a high diversity of potential behavioral manipulation genes and a possible major role for enterotoxins.</title>
        <authorList>
            <person name="de Bekker C."/>
            <person name="Ohm R.A."/>
            <person name="Evans H.C."/>
            <person name="Brachmann A."/>
            <person name="Hughes D.P."/>
        </authorList>
    </citation>
    <scope>NUCLEOTIDE SEQUENCE [LARGE SCALE GENOMIC DNA]</scope>
    <source>
        <strain evidence="2 3">SC16a</strain>
    </source>
</reference>
<sequence length="127" mass="13921">MAMSFVHNYLLSPSYRPPRCFQSPFSLGVLASASSPRHSLARRRTPCTYPSQTASPAHISSPGSTTTLRRITFWKPAPPFASAPAPVRSLLAVWVAIAPDAPQFAGRPPRETAKSKWNDKLSPRADY</sequence>
<feature type="region of interest" description="Disordered" evidence="1">
    <location>
        <begin position="37"/>
        <end position="64"/>
    </location>
</feature>
<evidence type="ECO:0000313" key="2">
    <source>
        <dbReference type="EMBL" id="PFH61305.1"/>
    </source>
</evidence>
<feature type="region of interest" description="Disordered" evidence="1">
    <location>
        <begin position="102"/>
        <end position="127"/>
    </location>
</feature>
<comment type="caution">
    <text evidence="2">The sequence shown here is derived from an EMBL/GenBank/DDBJ whole genome shotgun (WGS) entry which is preliminary data.</text>
</comment>
<dbReference type="Proteomes" id="UP000037136">
    <property type="component" value="Unassembled WGS sequence"/>
</dbReference>